<dbReference type="Pfam" id="PF00596">
    <property type="entry name" value="Aldolase_II"/>
    <property type="match status" value="1"/>
</dbReference>
<dbReference type="PANTHER" id="PTHR22789:SF0">
    <property type="entry name" value="3-OXO-TETRONATE 4-PHOSPHATE DECARBOXYLASE-RELATED"/>
    <property type="match status" value="1"/>
</dbReference>
<feature type="region of interest" description="Disordered" evidence="3">
    <location>
        <begin position="208"/>
        <end position="233"/>
    </location>
</feature>
<dbReference type="InterPro" id="IPR001303">
    <property type="entry name" value="Aldolase_II/adducin_N"/>
</dbReference>
<dbReference type="Gene3D" id="3.40.225.10">
    <property type="entry name" value="Class II aldolase/adducin N-terminal domain"/>
    <property type="match status" value="1"/>
</dbReference>
<keyword evidence="2" id="KW-0456">Lyase</keyword>
<proteinExistence type="predicted"/>
<feature type="domain" description="Class II aldolase/adducin N-terminal" evidence="4">
    <location>
        <begin position="8"/>
        <end position="181"/>
    </location>
</feature>
<dbReference type="Proteomes" id="UP001299970">
    <property type="component" value="Unassembled WGS sequence"/>
</dbReference>
<protein>
    <submittedName>
        <fullName evidence="5">Class II aldolase/adducin family protein</fullName>
    </submittedName>
</protein>
<dbReference type="SMART" id="SM01007">
    <property type="entry name" value="Aldolase_II"/>
    <property type="match status" value="1"/>
</dbReference>
<evidence type="ECO:0000313" key="6">
    <source>
        <dbReference type="Proteomes" id="UP001299970"/>
    </source>
</evidence>
<evidence type="ECO:0000256" key="3">
    <source>
        <dbReference type="SAM" id="MobiDB-lite"/>
    </source>
</evidence>
<dbReference type="SUPFAM" id="SSF53639">
    <property type="entry name" value="AraD/HMP-PK domain-like"/>
    <property type="match status" value="1"/>
</dbReference>
<dbReference type="PANTHER" id="PTHR22789">
    <property type="entry name" value="FUCULOSE PHOSPHATE ALDOLASE"/>
    <property type="match status" value="1"/>
</dbReference>
<dbReference type="RefSeq" id="WP_241039204.1">
    <property type="nucleotide sequence ID" value="NZ_BAAAJF010000022.1"/>
</dbReference>
<keyword evidence="1" id="KW-0479">Metal-binding</keyword>
<gene>
    <name evidence="5" type="ORF">MMF94_22920</name>
</gene>
<evidence type="ECO:0000313" key="5">
    <source>
        <dbReference type="EMBL" id="MCH6168557.1"/>
    </source>
</evidence>
<sequence>MLLPNQRVEIVQYCRQMQADELTVGTSGNLSVRYGDHIAITPSGVPYENLTAASICVVDLDGRPVEEGLAPSSELPMHTRVYAETDAVAVVHTHPLYATALSTLVDELPAIHYMVALLGGPVRVAPYATYGSPELAEGSVRALAGRYGVILQNHGATTYGDTLEKAYTRSIYLEWLCRLYHQAQLLGQPRLLPPEEIERVARMLGGYGQNPLGHGTNSDPVFPLPRSEPAGHH</sequence>
<evidence type="ECO:0000259" key="4">
    <source>
        <dbReference type="SMART" id="SM01007"/>
    </source>
</evidence>
<accession>A0ABS9TJ68</accession>
<dbReference type="InterPro" id="IPR036409">
    <property type="entry name" value="Aldolase_II/adducin_N_sf"/>
</dbReference>
<keyword evidence="6" id="KW-1185">Reference proteome</keyword>
<dbReference type="EMBL" id="JAKXMK010000020">
    <property type="protein sequence ID" value="MCH6168557.1"/>
    <property type="molecule type" value="Genomic_DNA"/>
</dbReference>
<name>A0ABS9TJ68_9PSEU</name>
<organism evidence="5 6">
    <name type="scientific">Pseudonocardia alaniniphila</name>
    <dbReference type="NCBI Taxonomy" id="75291"/>
    <lineage>
        <taxon>Bacteria</taxon>
        <taxon>Bacillati</taxon>
        <taxon>Actinomycetota</taxon>
        <taxon>Actinomycetes</taxon>
        <taxon>Pseudonocardiales</taxon>
        <taxon>Pseudonocardiaceae</taxon>
        <taxon>Pseudonocardia</taxon>
    </lineage>
</organism>
<evidence type="ECO:0000256" key="2">
    <source>
        <dbReference type="ARBA" id="ARBA00023239"/>
    </source>
</evidence>
<comment type="caution">
    <text evidence="5">The sequence shown here is derived from an EMBL/GenBank/DDBJ whole genome shotgun (WGS) entry which is preliminary data.</text>
</comment>
<dbReference type="InterPro" id="IPR050197">
    <property type="entry name" value="Aldolase_class_II_sugar_metab"/>
</dbReference>
<reference evidence="5 6" key="1">
    <citation type="submission" date="2022-03" db="EMBL/GenBank/DDBJ databases">
        <title>Pseudonocardia alaer sp. nov., a novel actinomycete isolated from reed forest soil.</title>
        <authorList>
            <person name="Wang L."/>
        </authorList>
    </citation>
    <scope>NUCLEOTIDE SEQUENCE [LARGE SCALE GENOMIC DNA]</scope>
    <source>
        <strain evidence="5 6">Y-16303</strain>
    </source>
</reference>
<evidence type="ECO:0000256" key="1">
    <source>
        <dbReference type="ARBA" id="ARBA00022723"/>
    </source>
</evidence>